<dbReference type="AlphaFoldDB" id="A0A7R8WI59"/>
<gene>
    <name evidence="1" type="ORF">CTOB1V02_LOCUS8794</name>
</gene>
<dbReference type="EMBL" id="OB663078">
    <property type="protein sequence ID" value="CAD7230938.1"/>
    <property type="molecule type" value="Genomic_DNA"/>
</dbReference>
<proteinExistence type="predicted"/>
<evidence type="ECO:0000313" key="1">
    <source>
        <dbReference type="EMBL" id="CAD7230938.1"/>
    </source>
</evidence>
<reference evidence="1" key="1">
    <citation type="submission" date="2020-11" db="EMBL/GenBank/DDBJ databases">
        <authorList>
            <person name="Tran Van P."/>
        </authorList>
    </citation>
    <scope>NUCLEOTIDE SEQUENCE</scope>
</reference>
<accession>A0A7R8WI59</accession>
<protein>
    <submittedName>
        <fullName evidence="1">Uncharacterized protein</fullName>
    </submittedName>
</protein>
<name>A0A7R8WI59_9CRUS</name>
<sequence length="115" mass="12794">MNLRTTSKFLALLVLLIAGTQRGAALKCYFCGDPDEWRDPTADDAAKWKDVDCGNPHEYECRSPWDKSCQVATKENGEQFAACAPDEDGCIDLGYAEICYCKTDLCNLQYLNPDA</sequence>
<organism evidence="1">
    <name type="scientific">Cyprideis torosa</name>
    <dbReference type="NCBI Taxonomy" id="163714"/>
    <lineage>
        <taxon>Eukaryota</taxon>
        <taxon>Metazoa</taxon>
        <taxon>Ecdysozoa</taxon>
        <taxon>Arthropoda</taxon>
        <taxon>Crustacea</taxon>
        <taxon>Oligostraca</taxon>
        <taxon>Ostracoda</taxon>
        <taxon>Podocopa</taxon>
        <taxon>Podocopida</taxon>
        <taxon>Cytherocopina</taxon>
        <taxon>Cytheroidea</taxon>
        <taxon>Cytherideidae</taxon>
        <taxon>Cyprideis</taxon>
    </lineage>
</organism>